<dbReference type="InterPro" id="IPR023862">
    <property type="entry name" value="CHP03960_rSAM"/>
</dbReference>
<dbReference type="Proteomes" id="UP000322454">
    <property type="component" value="Unassembled WGS sequence"/>
</dbReference>
<dbReference type="InterPro" id="IPR023404">
    <property type="entry name" value="rSAM_horseshoe"/>
</dbReference>
<dbReference type="Pfam" id="PF04055">
    <property type="entry name" value="Radical_SAM"/>
    <property type="match status" value="1"/>
</dbReference>
<dbReference type="InterPro" id="IPR006638">
    <property type="entry name" value="Elp3/MiaA/NifB-like_rSAM"/>
</dbReference>
<dbReference type="InterPro" id="IPR045784">
    <property type="entry name" value="Radical_SAM_N2"/>
</dbReference>
<dbReference type="PANTHER" id="PTHR42731">
    <property type="entry name" value="SLL1084 PROTEIN"/>
    <property type="match status" value="1"/>
</dbReference>
<dbReference type="Pfam" id="PF10105">
    <property type="entry name" value="DUF2344"/>
    <property type="match status" value="1"/>
</dbReference>
<dbReference type="SFLD" id="SFLDS00029">
    <property type="entry name" value="Radical_SAM"/>
    <property type="match status" value="1"/>
</dbReference>
<dbReference type="PROSITE" id="PS51918">
    <property type="entry name" value="RADICAL_SAM"/>
    <property type="match status" value="1"/>
</dbReference>
<dbReference type="SFLD" id="SFLDG01082">
    <property type="entry name" value="B12-binding_domain_containing"/>
    <property type="match status" value="1"/>
</dbReference>
<dbReference type="PANTHER" id="PTHR42731:SF1">
    <property type="entry name" value="RADICAL SAM DOMAIN PROTEIN"/>
    <property type="match status" value="1"/>
</dbReference>
<evidence type="ECO:0000313" key="3">
    <source>
        <dbReference type="Proteomes" id="UP000322454"/>
    </source>
</evidence>
<dbReference type="SUPFAM" id="SSF102114">
    <property type="entry name" value="Radical SAM enzymes"/>
    <property type="match status" value="1"/>
</dbReference>
<dbReference type="Pfam" id="PF19864">
    <property type="entry name" value="Radical_SAM_N2"/>
    <property type="match status" value="1"/>
</dbReference>
<name>A0A520XDS6_9DELT</name>
<feature type="domain" description="Radical SAM core" evidence="1">
    <location>
        <begin position="258"/>
        <end position="493"/>
    </location>
</feature>
<accession>A0A520XDS6</accession>
<comment type="caution">
    <text evidence="2">The sequence shown here is derived from an EMBL/GenBank/DDBJ whole genome shotgun (WGS) entry which is preliminary data.</text>
</comment>
<dbReference type="AlphaFoldDB" id="A0A520XDS6"/>
<organism evidence="2 3">
    <name type="scientific">Candidatus Acidulodesulfobacterium acidiphilum</name>
    <dbReference type="NCBI Taxonomy" id="2597224"/>
    <lineage>
        <taxon>Bacteria</taxon>
        <taxon>Deltaproteobacteria</taxon>
        <taxon>Candidatus Acidulodesulfobacterales</taxon>
        <taxon>Candidatus Acidulodesulfobacterium</taxon>
    </lineage>
</organism>
<dbReference type="CDD" id="cd01335">
    <property type="entry name" value="Radical_SAM"/>
    <property type="match status" value="1"/>
</dbReference>
<protein>
    <submittedName>
        <fullName evidence="2">TIGR03960 family B12-binding radical SAM protein</fullName>
    </submittedName>
</protein>
<dbReference type="InterPro" id="IPR007197">
    <property type="entry name" value="rSAM"/>
</dbReference>
<dbReference type="EMBL" id="SHMQ01000011">
    <property type="protein sequence ID" value="RZV39286.1"/>
    <property type="molecule type" value="Genomic_DNA"/>
</dbReference>
<evidence type="ECO:0000313" key="2">
    <source>
        <dbReference type="EMBL" id="RZV39286.1"/>
    </source>
</evidence>
<gene>
    <name evidence="2" type="ORF">EVJ48_04995</name>
</gene>
<dbReference type="Gene3D" id="3.80.30.20">
    <property type="entry name" value="tm_1862 like domain"/>
    <property type="match status" value="1"/>
</dbReference>
<dbReference type="InterPro" id="IPR018768">
    <property type="entry name" value="DUF2344"/>
</dbReference>
<proteinExistence type="predicted"/>
<reference evidence="2 3" key="1">
    <citation type="submission" date="2019-01" db="EMBL/GenBank/DDBJ databases">
        <title>Insights into ecological role of a new deltaproteobacterial order Candidatus Sinidesulfobacterales (Sva0485) by metagenomics and metatranscriptomics.</title>
        <authorList>
            <person name="Tan S."/>
            <person name="Liu J."/>
            <person name="Fang Y."/>
            <person name="Hedlund B."/>
            <person name="Lian Z.-H."/>
            <person name="Huang L.-Y."/>
            <person name="Li J.-T."/>
            <person name="Huang L.-N."/>
            <person name="Li W.-J."/>
            <person name="Jiang H.-C."/>
            <person name="Dong H.-L."/>
            <person name="Shu W.-S."/>
        </authorList>
    </citation>
    <scope>NUCLEOTIDE SEQUENCE [LARGE SCALE GENOMIC DNA]</scope>
    <source>
        <strain evidence="2">AP4</strain>
    </source>
</reference>
<dbReference type="GO" id="GO:0003824">
    <property type="term" value="F:catalytic activity"/>
    <property type="evidence" value="ECO:0007669"/>
    <property type="project" value="InterPro"/>
</dbReference>
<sequence length="810" mass="92188">MKKNHKLYSKLNGDVLPFVQKPVRYLGLETGTTIKDIKNIPLKFALAFPDFYELGMSHIGMGIIYDILNSVDYIACERVYLPYPDMNAKLKEHNIPLFSLESFEEIKNFDIAGFSLQYELSYTNILLMLELSGIPLFSKDRTGTDSPFVGAGGPCAFNPLPLNDFMDFFIIGDGEIATALVCDAVLEAKNDLKSGVVDISDYRNYVKRKLAEIRGVYVPGISKSVKKSLLNDIDLNYNFDFKTNKYVYINKHIVPLIETVHNRLAVEIARGCSSGCRFCQAGYIYRPVRERKKDTVVNAVKHGLHTTGLEEISLSSLSTGDYSEIEPLLSELAELTTEERISMSFPSMRIGSLSENILKKTAAVKKTNFTLAPEAGTQRLRNIINKNISETDLLNEAAGLSQKGYKSLKLYFMIGLPFERIADLDGIASLIVKIKKAAKGLNVTVNVNNFVPKPHTPFQWFPMEKEEALSFKINYLKKILKPLNVNFKYQDPRVSFVEALISRGDEFTSKIIYKAYKSGAVYDSESRLFNFDAWIKAIETENRNQNENKFSHGNDYQSYQGYFKYLYEEKNINDSLPWDFIDILVDKKFLKEEYKKSYMQNAKSIYYFNSEIDGEYLSTQNCRKICCLCGVCDFKTVSPVYSSKAANVKMHKNNIKNNENEKDKNSGVNDNYDSSINKDVFFNKTGINSVELYNFNGNNDIKVKTVPFSEITFTYSKRGIAKYLGHLETVKILLKAFRIIKIPLLYKESEYTLRPKLSFSNPIPFMSESDELYIKGRIPKIHAASMNLTDLKDKINGLLPEGLKIININL</sequence>
<dbReference type="NCBIfam" id="TIGR03960">
    <property type="entry name" value="rSAM_fuse_unch"/>
    <property type="match status" value="1"/>
</dbReference>
<dbReference type="GO" id="GO:0051536">
    <property type="term" value="F:iron-sulfur cluster binding"/>
    <property type="evidence" value="ECO:0007669"/>
    <property type="project" value="InterPro"/>
</dbReference>
<dbReference type="InterPro" id="IPR058240">
    <property type="entry name" value="rSAM_sf"/>
</dbReference>
<dbReference type="SMART" id="SM00729">
    <property type="entry name" value="Elp3"/>
    <property type="match status" value="1"/>
</dbReference>
<evidence type="ECO:0000259" key="1">
    <source>
        <dbReference type="PROSITE" id="PS51918"/>
    </source>
</evidence>